<evidence type="ECO:0000313" key="5">
    <source>
        <dbReference type="EMBL" id="MBP2000602.1"/>
    </source>
</evidence>
<dbReference type="GO" id="GO:0016740">
    <property type="term" value="F:transferase activity"/>
    <property type="evidence" value="ECO:0007669"/>
    <property type="project" value="UniProtKB-KW"/>
</dbReference>
<reference evidence="5 6" key="1">
    <citation type="submission" date="2021-03" db="EMBL/GenBank/DDBJ databases">
        <title>Genomic Encyclopedia of Type Strains, Phase IV (KMG-IV): sequencing the most valuable type-strain genomes for metagenomic binning, comparative biology and taxonomic classification.</title>
        <authorList>
            <person name="Goeker M."/>
        </authorList>
    </citation>
    <scope>NUCLEOTIDE SEQUENCE [LARGE SCALE GENOMIC DNA]</scope>
    <source>
        <strain evidence="5 6">DSM 26806</strain>
    </source>
</reference>
<dbReference type="PANTHER" id="PTHR12215:SF10">
    <property type="entry name" value="L-AMINOADIPATE-SEMIALDEHYDE DEHYDROGENASE-PHOSPHOPANTETHEINYL TRANSFERASE"/>
    <property type="match status" value="1"/>
</dbReference>
<feature type="domain" description="4'-phosphopantetheinyl transferase" evidence="3">
    <location>
        <begin position="103"/>
        <end position="208"/>
    </location>
</feature>
<dbReference type="Pfam" id="PF01648">
    <property type="entry name" value="ACPS"/>
    <property type="match status" value="1"/>
</dbReference>
<dbReference type="InterPro" id="IPR037143">
    <property type="entry name" value="4-PPantetheinyl_Trfase_dom_sf"/>
</dbReference>
<keyword evidence="2 5" id="KW-0808">Transferase</keyword>
<comment type="caution">
    <text evidence="5">The sequence shown here is derived from an EMBL/GenBank/DDBJ whole genome shotgun (WGS) entry which is preliminary data.</text>
</comment>
<dbReference type="InterPro" id="IPR055066">
    <property type="entry name" value="AASDHPPT_N"/>
</dbReference>
<name>A0ABS4JFW6_9BACL</name>
<proteinExistence type="inferred from homology"/>
<evidence type="ECO:0000256" key="2">
    <source>
        <dbReference type="ARBA" id="ARBA00022679"/>
    </source>
</evidence>
<accession>A0ABS4JFW6</accession>
<dbReference type="Pfam" id="PF22624">
    <property type="entry name" value="AASDHPPT_N"/>
    <property type="match status" value="1"/>
</dbReference>
<organism evidence="5 6">
    <name type="scientific">Paenibacillus shirakamiensis</name>
    <dbReference type="NCBI Taxonomy" id="1265935"/>
    <lineage>
        <taxon>Bacteria</taxon>
        <taxon>Bacillati</taxon>
        <taxon>Bacillota</taxon>
        <taxon>Bacilli</taxon>
        <taxon>Bacillales</taxon>
        <taxon>Paenibacillaceae</taxon>
        <taxon>Paenibacillus</taxon>
    </lineage>
</organism>
<dbReference type="RefSeq" id="WP_209860919.1">
    <property type="nucleotide sequence ID" value="NZ_JAGGLD010000002.1"/>
</dbReference>
<dbReference type="EMBL" id="JAGGLD010000002">
    <property type="protein sequence ID" value="MBP2000602.1"/>
    <property type="molecule type" value="Genomic_DNA"/>
</dbReference>
<sequence>MRIIIVRMTRSIPDMQFQELCLEVSPKRQQRILRFVYKKDAERSLLSELIVRYVIEQNLGLTGVQVSFGEGAYGKPFLMGHEDFQYSISHSGDYVVCAFDTEPVGLDIEQIGSNQMDIAARYYTVLENQYLQEEGIAEEEQLRRFYEIWSLKESYMKATGQGLSMPLESFSVYKDVDSGEFRCISEADPKPWYLRQYPVDDQYCMALCSTHVIQDEQVEQWDMMDFIGMVKADSRIHLMD</sequence>
<protein>
    <submittedName>
        <fullName evidence="5">4'-phosphopantetheinyl transferase</fullName>
        <ecNumber evidence="5">2.7.8.-</ecNumber>
    </submittedName>
</protein>
<dbReference type="Proteomes" id="UP001519288">
    <property type="component" value="Unassembled WGS sequence"/>
</dbReference>
<dbReference type="PANTHER" id="PTHR12215">
    <property type="entry name" value="PHOSPHOPANTETHEINE TRANSFERASE"/>
    <property type="match status" value="1"/>
</dbReference>
<feature type="domain" description="4'-phosphopantetheinyl transferase N-terminal" evidence="4">
    <location>
        <begin position="16"/>
        <end position="99"/>
    </location>
</feature>
<dbReference type="InterPro" id="IPR008278">
    <property type="entry name" value="4-PPantetheinyl_Trfase_dom"/>
</dbReference>
<evidence type="ECO:0000259" key="3">
    <source>
        <dbReference type="Pfam" id="PF01648"/>
    </source>
</evidence>
<comment type="similarity">
    <text evidence="1">Belongs to the P-Pant transferase superfamily. Gsp/Sfp/HetI/AcpT family.</text>
</comment>
<gene>
    <name evidence="5" type="ORF">J2Z69_001633</name>
</gene>
<keyword evidence="6" id="KW-1185">Reference proteome</keyword>
<evidence type="ECO:0000313" key="6">
    <source>
        <dbReference type="Proteomes" id="UP001519288"/>
    </source>
</evidence>
<dbReference type="EC" id="2.7.8.-" evidence="5"/>
<evidence type="ECO:0000259" key="4">
    <source>
        <dbReference type="Pfam" id="PF22624"/>
    </source>
</evidence>
<evidence type="ECO:0000256" key="1">
    <source>
        <dbReference type="ARBA" id="ARBA00010990"/>
    </source>
</evidence>
<dbReference type="Gene3D" id="3.90.470.20">
    <property type="entry name" value="4'-phosphopantetheinyl transferase domain"/>
    <property type="match status" value="2"/>
</dbReference>
<dbReference type="SUPFAM" id="SSF56214">
    <property type="entry name" value="4'-phosphopantetheinyl transferase"/>
    <property type="match status" value="2"/>
</dbReference>
<dbReference type="InterPro" id="IPR050559">
    <property type="entry name" value="P-Pant_transferase_sf"/>
</dbReference>